<dbReference type="eggNOG" id="KOG1543">
    <property type="taxonomic scope" value="Eukaryota"/>
</dbReference>
<dbReference type="InterPro" id="IPR013128">
    <property type="entry name" value="Peptidase_C1A"/>
</dbReference>
<dbReference type="OMA" id="YAINEYS"/>
<feature type="non-terminal residue" evidence="3">
    <location>
        <position position="241"/>
    </location>
</feature>
<feature type="domain" description="Peptidase C1A papain C-terminal" evidence="2">
    <location>
        <begin position="9"/>
        <end position="238"/>
    </location>
</feature>
<dbReference type="PROSITE" id="PS00639">
    <property type="entry name" value="THIOL_PROTEASE_HIS"/>
    <property type="match status" value="1"/>
</dbReference>
<dbReference type="STRING" id="436017.A4RT87"/>
<keyword evidence="4" id="KW-1185">Reference proteome</keyword>
<dbReference type="GeneID" id="5000460"/>
<dbReference type="SMART" id="SM00645">
    <property type="entry name" value="Pept_C1"/>
    <property type="match status" value="1"/>
</dbReference>
<comment type="similarity">
    <text evidence="1">Belongs to the peptidase C1 family.</text>
</comment>
<proteinExistence type="inferred from homology"/>
<dbReference type="CDD" id="cd02248">
    <property type="entry name" value="Peptidase_C1A"/>
    <property type="match status" value="1"/>
</dbReference>
<dbReference type="Pfam" id="PF00112">
    <property type="entry name" value="Peptidase_C1"/>
    <property type="match status" value="1"/>
</dbReference>
<dbReference type="OrthoDB" id="511612at2759"/>
<evidence type="ECO:0000313" key="4">
    <source>
        <dbReference type="Proteomes" id="UP000001568"/>
    </source>
</evidence>
<dbReference type="InterPro" id="IPR025660">
    <property type="entry name" value="Pept_his_AS"/>
</dbReference>
<reference evidence="3 4" key="1">
    <citation type="journal article" date="2007" name="Proc. Natl. Acad. Sci. U.S.A.">
        <title>The tiny eukaryote Ostreococcus provides genomic insights into the paradox of plankton speciation.</title>
        <authorList>
            <person name="Palenik B."/>
            <person name="Grimwood J."/>
            <person name="Aerts A."/>
            <person name="Rouze P."/>
            <person name="Salamov A."/>
            <person name="Putnam N."/>
            <person name="Dupont C."/>
            <person name="Jorgensen R."/>
            <person name="Derelle E."/>
            <person name="Rombauts S."/>
            <person name="Zhou K."/>
            <person name="Otillar R."/>
            <person name="Merchant S.S."/>
            <person name="Podell S."/>
            <person name="Gaasterland T."/>
            <person name="Napoli C."/>
            <person name="Gendler K."/>
            <person name="Manuell A."/>
            <person name="Tai V."/>
            <person name="Vallon O."/>
            <person name="Piganeau G."/>
            <person name="Jancek S."/>
            <person name="Heijde M."/>
            <person name="Jabbari K."/>
            <person name="Bowler C."/>
            <person name="Lohr M."/>
            <person name="Robbens S."/>
            <person name="Werner G."/>
            <person name="Dubchak I."/>
            <person name="Pazour G.J."/>
            <person name="Ren Q."/>
            <person name="Paulsen I."/>
            <person name="Delwiche C."/>
            <person name="Schmutz J."/>
            <person name="Rokhsar D."/>
            <person name="Van de Peer Y."/>
            <person name="Moreau H."/>
            <person name="Grigoriev I.V."/>
        </authorList>
    </citation>
    <scope>NUCLEOTIDE SEQUENCE [LARGE SCALE GENOMIC DNA]</scope>
    <source>
        <strain evidence="3 4">CCE9901</strain>
    </source>
</reference>
<evidence type="ECO:0000313" key="3">
    <source>
        <dbReference type="EMBL" id="ABO94652.1"/>
    </source>
</evidence>
<dbReference type="PROSITE" id="PS00139">
    <property type="entry name" value="THIOL_PROTEASE_CYS"/>
    <property type="match status" value="1"/>
</dbReference>
<dbReference type="InterPro" id="IPR000668">
    <property type="entry name" value="Peptidase_C1A_C"/>
</dbReference>
<evidence type="ECO:0000256" key="1">
    <source>
        <dbReference type="ARBA" id="ARBA00008455"/>
    </source>
</evidence>
<name>A4RT87_OSTLU</name>
<dbReference type="GO" id="GO:0008234">
    <property type="term" value="F:cysteine-type peptidase activity"/>
    <property type="evidence" value="ECO:0007669"/>
    <property type="project" value="InterPro"/>
</dbReference>
<dbReference type="InterPro" id="IPR038765">
    <property type="entry name" value="Papain-like_cys_pep_sf"/>
</dbReference>
<dbReference type="PANTHER" id="PTHR12411">
    <property type="entry name" value="CYSTEINE PROTEASE FAMILY C1-RELATED"/>
    <property type="match status" value="1"/>
</dbReference>
<dbReference type="InterPro" id="IPR039417">
    <property type="entry name" value="Peptidase_C1A_papain-like"/>
</dbReference>
<dbReference type="Gene3D" id="3.90.70.10">
    <property type="entry name" value="Cysteine proteinases"/>
    <property type="match status" value="1"/>
</dbReference>
<dbReference type="Gramene" id="ABO94652">
    <property type="protein sequence ID" value="ABO94652"/>
    <property type="gene ID" value="OSTLU_4995"/>
</dbReference>
<dbReference type="HOGENOM" id="CLU_012184_8_1_1"/>
<sequence length="241" mass="26460">GELYDANNLPTSWDWRKFGGLSKVWEQGACGGCWAFTTAAAVEGVHYIWTREAVTLSPQMLLECDPIDQDCTGGNMVTGYQYAVMKGGISAAEDYPVHPYTIKTSEVGPCRSNTARKHAASIDDYIVLENTWDDLKSAIYMQPVSVAVNAMGEHFRFYSGGILTYDQCQPDWANHPNLINHAVVAVGFGYDKTLDMEYVVIKNSWGTQWGENGYARIALQGGELNATCGLLIEAVAPLKLS</sequence>
<gene>
    <name evidence="3" type="ORF">OSTLU_4995</name>
</gene>
<organism evidence="3 4">
    <name type="scientific">Ostreococcus lucimarinus (strain CCE9901)</name>
    <dbReference type="NCBI Taxonomy" id="436017"/>
    <lineage>
        <taxon>Eukaryota</taxon>
        <taxon>Viridiplantae</taxon>
        <taxon>Chlorophyta</taxon>
        <taxon>Mamiellophyceae</taxon>
        <taxon>Mamiellales</taxon>
        <taxon>Bathycoccaceae</taxon>
        <taxon>Ostreococcus</taxon>
    </lineage>
</organism>
<dbReference type="InterPro" id="IPR000169">
    <property type="entry name" value="Pept_cys_AS"/>
</dbReference>
<protein>
    <recommendedName>
        <fullName evidence="2">Peptidase C1A papain C-terminal domain-containing protein</fullName>
    </recommendedName>
</protein>
<dbReference type="RefSeq" id="XP_001416359.1">
    <property type="nucleotide sequence ID" value="XM_001416322.1"/>
</dbReference>
<dbReference type="KEGG" id="olu:OSTLU_4995"/>
<dbReference type="GO" id="GO:0006508">
    <property type="term" value="P:proteolysis"/>
    <property type="evidence" value="ECO:0007669"/>
    <property type="project" value="InterPro"/>
</dbReference>
<dbReference type="PRINTS" id="PR00705">
    <property type="entry name" value="PAPAIN"/>
</dbReference>
<dbReference type="SUPFAM" id="SSF54001">
    <property type="entry name" value="Cysteine proteinases"/>
    <property type="match status" value="1"/>
</dbReference>
<dbReference type="AlphaFoldDB" id="A4RT87"/>
<accession>A4RT87</accession>
<feature type="non-terminal residue" evidence="3">
    <location>
        <position position="1"/>
    </location>
</feature>
<dbReference type="EMBL" id="CP000582">
    <property type="protein sequence ID" value="ABO94652.1"/>
    <property type="molecule type" value="Genomic_DNA"/>
</dbReference>
<evidence type="ECO:0000259" key="2">
    <source>
        <dbReference type="SMART" id="SM00645"/>
    </source>
</evidence>
<dbReference type="Proteomes" id="UP000001568">
    <property type="component" value="Chromosome 2"/>
</dbReference>